<organism evidence="2 3">
    <name type="scientific">Salinimonas iocasae</name>
    <dbReference type="NCBI Taxonomy" id="2572577"/>
    <lineage>
        <taxon>Bacteria</taxon>
        <taxon>Pseudomonadati</taxon>
        <taxon>Pseudomonadota</taxon>
        <taxon>Gammaproteobacteria</taxon>
        <taxon>Alteromonadales</taxon>
        <taxon>Alteromonadaceae</taxon>
        <taxon>Alteromonas/Salinimonas group</taxon>
        <taxon>Salinimonas</taxon>
    </lineage>
</organism>
<name>A0A5B7YD45_9ALTE</name>
<dbReference type="OrthoDB" id="6314776at2"/>
<evidence type="ECO:0000313" key="3">
    <source>
        <dbReference type="Proteomes" id="UP000304912"/>
    </source>
</evidence>
<feature type="transmembrane region" description="Helical" evidence="1">
    <location>
        <begin position="22"/>
        <end position="41"/>
    </location>
</feature>
<protein>
    <submittedName>
        <fullName evidence="2">DUF2919 domain-containing protein</fullName>
    </submittedName>
</protein>
<dbReference type="RefSeq" id="WP_139756336.1">
    <property type="nucleotide sequence ID" value="NZ_CP039852.1"/>
</dbReference>
<accession>A0A5B7YD45</accession>
<feature type="transmembrane region" description="Helical" evidence="1">
    <location>
        <begin position="61"/>
        <end position="80"/>
    </location>
</feature>
<dbReference type="EMBL" id="CP039852">
    <property type="protein sequence ID" value="QCZ93592.1"/>
    <property type="molecule type" value="Genomic_DNA"/>
</dbReference>
<dbReference type="Pfam" id="PF11143">
    <property type="entry name" value="DUF2919"/>
    <property type="match status" value="1"/>
</dbReference>
<gene>
    <name evidence="2" type="ORF">FBQ74_08845</name>
</gene>
<dbReference type="Proteomes" id="UP000304912">
    <property type="component" value="Chromosome"/>
</dbReference>
<keyword evidence="1" id="KW-0472">Membrane</keyword>
<evidence type="ECO:0000256" key="1">
    <source>
        <dbReference type="SAM" id="Phobius"/>
    </source>
</evidence>
<keyword evidence="1" id="KW-1133">Transmembrane helix</keyword>
<evidence type="ECO:0000313" key="2">
    <source>
        <dbReference type="EMBL" id="QCZ93592.1"/>
    </source>
</evidence>
<sequence>MPVLPLPIHCYDEAGIIKPPRWLYWFLLLNSADWVIFLFAVASRRHTSQLLEMFYPEKALLWSKLIATVPFIIVALLLGNRERLWKNTSLRWWYYMPASMWTGIIASLLVVGGQLEALNWQFQPLLAGQLISLSLLGVLITRSRHLRLMLADWQK</sequence>
<keyword evidence="1" id="KW-0812">Transmembrane</keyword>
<keyword evidence="3" id="KW-1185">Reference proteome</keyword>
<proteinExistence type="predicted"/>
<dbReference type="InterPro" id="IPR021318">
    <property type="entry name" value="DUF2919"/>
</dbReference>
<dbReference type="AlphaFoldDB" id="A0A5B7YD45"/>
<reference evidence="2 3" key="1">
    <citation type="submission" date="2019-04" db="EMBL/GenBank/DDBJ databases">
        <title>Salinimonas iocasae sp. nov., a halophilic bacterium isolated from the outer tube casing of tubeworms in Okinawa Trough.</title>
        <authorList>
            <person name="Zhang H."/>
            <person name="Wang H."/>
            <person name="Li C."/>
        </authorList>
    </citation>
    <scope>NUCLEOTIDE SEQUENCE [LARGE SCALE GENOMIC DNA]</scope>
    <source>
        <strain evidence="2 3">KX18D6</strain>
    </source>
</reference>
<dbReference type="KEGG" id="salk:FBQ74_08845"/>
<feature type="transmembrane region" description="Helical" evidence="1">
    <location>
        <begin position="92"/>
        <end position="115"/>
    </location>
</feature>
<feature type="transmembrane region" description="Helical" evidence="1">
    <location>
        <begin position="121"/>
        <end position="140"/>
    </location>
</feature>